<accession>A0ACA9NZ75</accession>
<dbReference type="Proteomes" id="UP000789525">
    <property type="component" value="Unassembled WGS sequence"/>
</dbReference>
<organism evidence="1 2">
    <name type="scientific">Acaulospora colombiana</name>
    <dbReference type="NCBI Taxonomy" id="27376"/>
    <lineage>
        <taxon>Eukaryota</taxon>
        <taxon>Fungi</taxon>
        <taxon>Fungi incertae sedis</taxon>
        <taxon>Mucoromycota</taxon>
        <taxon>Glomeromycotina</taxon>
        <taxon>Glomeromycetes</taxon>
        <taxon>Diversisporales</taxon>
        <taxon>Acaulosporaceae</taxon>
        <taxon>Acaulospora</taxon>
    </lineage>
</organism>
<gene>
    <name evidence="1" type="ORF">ACOLOM_LOCUS9354</name>
</gene>
<name>A0ACA9NZ75_9GLOM</name>
<sequence length="464" mass="52033">GQRHMKKLNEKQTADMIKFTCQRPSDRANKINRGINLLNYRENEQMREFGMRVSNEMVITPARVLPAPVINYHPSSKDSSFAPRDGSWNLRDKKVANGATLGSWSVLAFGSERDFPHQSIKGFVRELVITCSDTGMNIPKRDPPVMHANPSGNVEEHLKQAFLRAGQESKQKPQLVLCILPNTGQQLYGSIKFASDTVLGVATQCVQGKHIYQPKKQYCANVCLKINVKLGGMNSYIKPNLVPFITDKPSILMGADVTHPGPGSTKPSIAALCASLDNHASRYASTIRVQSSRVEMIADLSGMVKEMLRAFYQNCGKKPARILFYRDGVSEGQFHEVIKKEVKAIKVVESTIVHPVEFDFYIQSQAGLQGTCRPSHYHVLHDENKFTPDELQALSYNLCYVYARCTRSVSLVPPVYYAHLVCARARLHSKDGIMSEDSSEESEENITASYRPLKPDLQKVMYFM</sequence>
<feature type="non-terminal residue" evidence="1">
    <location>
        <position position="1"/>
    </location>
</feature>
<protein>
    <submittedName>
        <fullName evidence="1">7007_t:CDS:1</fullName>
    </submittedName>
</protein>
<evidence type="ECO:0000313" key="1">
    <source>
        <dbReference type="EMBL" id="CAG8681311.1"/>
    </source>
</evidence>
<dbReference type="EMBL" id="CAJVPT010026863">
    <property type="protein sequence ID" value="CAG8681311.1"/>
    <property type="molecule type" value="Genomic_DNA"/>
</dbReference>
<proteinExistence type="predicted"/>
<keyword evidence="2" id="KW-1185">Reference proteome</keyword>
<evidence type="ECO:0000313" key="2">
    <source>
        <dbReference type="Proteomes" id="UP000789525"/>
    </source>
</evidence>
<reference evidence="1" key="1">
    <citation type="submission" date="2021-06" db="EMBL/GenBank/DDBJ databases">
        <authorList>
            <person name="Kallberg Y."/>
            <person name="Tangrot J."/>
            <person name="Rosling A."/>
        </authorList>
    </citation>
    <scope>NUCLEOTIDE SEQUENCE</scope>
    <source>
        <strain evidence="1">CL356</strain>
    </source>
</reference>
<comment type="caution">
    <text evidence="1">The sequence shown here is derived from an EMBL/GenBank/DDBJ whole genome shotgun (WGS) entry which is preliminary data.</text>
</comment>